<dbReference type="SUPFAM" id="SSF63712">
    <property type="entry name" value="Nicotinic receptor ligand binding domain-like"/>
    <property type="match status" value="1"/>
</dbReference>
<keyword evidence="5" id="KW-0407">Ion channel</keyword>
<dbReference type="SUPFAM" id="SSF90112">
    <property type="entry name" value="Neurotransmitter-gated ion-channel transmembrane pore"/>
    <property type="match status" value="1"/>
</dbReference>
<evidence type="ECO:0000313" key="9">
    <source>
        <dbReference type="Proteomes" id="UP000549394"/>
    </source>
</evidence>
<dbReference type="CDD" id="cd18989">
    <property type="entry name" value="LGIC_ECD_cation"/>
    <property type="match status" value="1"/>
</dbReference>
<accession>A0A7I8VN35</accession>
<dbReference type="Gene3D" id="1.20.58.390">
    <property type="entry name" value="Neurotransmitter-gated ion-channel transmembrane domain"/>
    <property type="match status" value="1"/>
</dbReference>
<evidence type="ECO:0000256" key="2">
    <source>
        <dbReference type="ARBA" id="ARBA00022692"/>
    </source>
</evidence>
<feature type="domain" description="Neurotransmitter-gated ion-channel ligand-binding" evidence="6">
    <location>
        <begin position="34"/>
        <end position="240"/>
    </location>
</feature>
<evidence type="ECO:0000256" key="1">
    <source>
        <dbReference type="ARBA" id="ARBA00004141"/>
    </source>
</evidence>
<dbReference type="Proteomes" id="UP000549394">
    <property type="component" value="Unassembled WGS sequence"/>
</dbReference>
<feature type="transmembrane region" description="Helical" evidence="5">
    <location>
        <begin position="434"/>
        <end position="455"/>
    </location>
</feature>
<dbReference type="OrthoDB" id="6270741at2759"/>
<comment type="caution">
    <text evidence="8">The sequence shown here is derived from an EMBL/GenBank/DDBJ whole genome shotgun (WGS) entry which is preliminary data.</text>
</comment>
<dbReference type="PANTHER" id="PTHR18945">
    <property type="entry name" value="NEUROTRANSMITTER GATED ION CHANNEL"/>
    <property type="match status" value="1"/>
</dbReference>
<feature type="transmembrane region" description="Helical" evidence="5">
    <location>
        <begin position="6"/>
        <end position="26"/>
    </location>
</feature>
<dbReference type="InterPro" id="IPR036719">
    <property type="entry name" value="Neuro-gated_channel_TM_sf"/>
</dbReference>
<dbReference type="GO" id="GO:0005230">
    <property type="term" value="F:extracellular ligand-gated monoatomic ion channel activity"/>
    <property type="evidence" value="ECO:0007669"/>
    <property type="project" value="InterPro"/>
</dbReference>
<evidence type="ECO:0000313" key="8">
    <source>
        <dbReference type="EMBL" id="CAD5117699.1"/>
    </source>
</evidence>
<dbReference type="Pfam" id="PF02932">
    <property type="entry name" value="Neur_chan_memb"/>
    <property type="match status" value="1"/>
</dbReference>
<sequence length="459" mass="52217">MANRNAFIYLILLSLAIVKCCCYKVNRTRTKTPEERLLDNILTSYDRDARGVLKVSDTVTVTVNFMLLRIQRLDERSQAMLTTGLVITEWTDERLRWSQEKYWNISDVVVTADRIWLPELAIINGADDNVQDFEKIRVLIAHNGLVHWEPGGVFSTTCDIDISYFPFDTQECPIEIGAWAYTSSRMNLTNVASEMELQEFKLNGEWDIFKTTAEWKEVILPCCPHIRYSKVLFTIHMTRRFTFYIMNIILPCSLLSILILVVFCVPPDAGEKISAGISVLLAFTVFLLMLADNVPRTSLDIPVLVMYLTTTMALGTASVCLSVIVLNIHYKGGYTPMPACVRTLFLGHIAKFVFVKNDTTEIKSLLDEHCNRQAAMHQLDVVDEASTTSSNTQYSYPVITKGPTRIYKPQVAADKRRSDCAKEWRTLATVLDRLFFIIVLSIMFLSSLLILTSSLRREV</sequence>
<feature type="transmembrane region" description="Helical" evidence="5">
    <location>
        <begin position="273"/>
        <end position="291"/>
    </location>
</feature>
<gene>
    <name evidence="8" type="ORF">DGYR_LOCUS6201</name>
</gene>
<dbReference type="InterPro" id="IPR018000">
    <property type="entry name" value="Neurotransmitter_ion_chnl_CS"/>
</dbReference>
<keyword evidence="3 5" id="KW-1133">Transmembrane helix</keyword>
<evidence type="ECO:0000256" key="4">
    <source>
        <dbReference type="ARBA" id="ARBA00023136"/>
    </source>
</evidence>
<dbReference type="EMBL" id="CAJFCJ010000007">
    <property type="protein sequence ID" value="CAD5117699.1"/>
    <property type="molecule type" value="Genomic_DNA"/>
</dbReference>
<dbReference type="InterPro" id="IPR006202">
    <property type="entry name" value="Neur_chan_lig-bd"/>
</dbReference>
<evidence type="ECO:0000256" key="5">
    <source>
        <dbReference type="RuleBase" id="RU000687"/>
    </source>
</evidence>
<dbReference type="InterPro" id="IPR006029">
    <property type="entry name" value="Neurotrans-gated_channel_TM"/>
</dbReference>
<dbReference type="CDD" id="cd19051">
    <property type="entry name" value="LGIC_TM_cation"/>
    <property type="match status" value="1"/>
</dbReference>
<comment type="similarity">
    <text evidence="5">Belongs to the ligand-gated ion channel (TC 1.A.9) family.</text>
</comment>
<protein>
    <submittedName>
        <fullName evidence="8">DgyrCDS6450</fullName>
    </submittedName>
</protein>
<feature type="transmembrane region" description="Helical" evidence="5">
    <location>
        <begin position="241"/>
        <end position="261"/>
    </location>
</feature>
<keyword evidence="5" id="KW-0406">Ion transport</keyword>
<keyword evidence="9" id="KW-1185">Reference proteome</keyword>
<dbReference type="PRINTS" id="PR00252">
    <property type="entry name" value="NRIONCHANNEL"/>
</dbReference>
<dbReference type="GO" id="GO:0016020">
    <property type="term" value="C:membrane"/>
    <property type="evidence" value="ECO:0007669"/>
    <property type="project" value="UniProtKB-SubCell"/>
</dbReference>
<keyword evidence="2 5" id="KW-0812">Transmembrane</keyword>
<dbReference type="AlphaFoldDB" id="A0A7I8VN35"/>
<keyword evidence="4 5" id="KW-0472">Membrane</keyword>
<evidence type="ECO:0000256" key="3">
    <source>
        <dbReference type="ARBA" id="ARBA00022989"/>
    </source>
</evidence>
<evidence type="ECO:0000259" key="6">
    <source>
        <dbReference type="Pfam" id="PF02931"/>
    </source>
</evidence>
<dbReference type="InterPro" id="IPR006201">
    <property type="entry name" value="Neur_channel"/>
</dbReference>
<evidence type="ECO:0000259" key="7">
    <source>
        <dbReference type="Pfam" id="PF02932"/>
    </source>
</evidence>
<dbReference type="PROSITE" id="PS00236">
    <property type="entry name" value="NEUROTR_ION_CHANNEL"/>
    <property type="match status" value="1"/>
</dbReference>
<reference evidence="8 9" key="1">
    <citation type="submission" date="2020-08" db="EMBL/GenBank/DDBJ databases">
        <authorList>
            <person name="Hejnol A."/>
        </authorList>
    </citation>
    <scope>NUCLEOTIDE SEQUENCE [LARGE SCALE GENOMIC DNA]</scope>
</reference>
<keyword evidence="5" id="KW-0813">Transport</keyword>
<dbReference type="Gene3D" id="2.70.170.10">
    <property type="entry name" value="Neurotransmitter-gated ion-channel ligand-binding domain"/>
    <property type="match status" value="1"/>
</dbReference>
<dbReference type="FunFam" id="1.20.58.390:FF:000043">
    <property type="entry name" value="AcetylCholine Receptor"/>
    <property type="match status" value="1"/>
</dbReference>
<dbReference type="FunFam" id="2.70.170.10:FF:000028">
    <property type="entry name" value="AcetylCholine Receptor"/>
    <property type="match status" value="1"/>
</dbReference>
<dbReference type="Pfam" id="PF02931">
    <property type="entry name" value="Neur_chan_LBD"/>
    <property type="match status" value="1"/>
</dbReference>
<dbReference type="InterPro" id="IPR036734">
    <property type="entry name" value="Neur_chan_lig-bd_sf"/>
</dbReference>
<feature type="transmembrane region" description="Helical" evidence="5">
    <location>
        <begin position="303"/>
        <end position="328"/>
    </location>
</feature>
<proteinExistence type="inferred from homology"/>
<organism evidence="8 9">
    <name type="scientific">Dimorphilus gyrociliatus</name>
    <dbReference type="NCBI Taxonomy" id="2664684"/>
    <lineage>
        <taxon>Eukaryota</taxon>
        <taxon>Metazoa</taxon>
        <taxon>Spiralia</taxon>
        <taxon>Lophotrochozoa</taxon>
        <taxon>Annelida</taxon>
        <taxon>Polychaeta</taxon>
        <taxon>Polychaeta incertae sedis</taxon>
        <taxon>Dinophilidae</taxon>
        <taxon>Dimorphilus</taxon>
    </lineage>
</organism>
<dbReference type="GO" id="GO:0004888">
    <property type="term" value="F:transmembrane signaling receptor activity"/>
    <property type="evidence" value="ECO:0007669"/>
    <property type="project" value="InterPro"/>
</dbReference>
<name>A0A7I8VN35_9ANNE</name>
<dbReference type="InterPro" id="IPR038050">
    <property type="entry name" value="Neuro_actylchol_rec"/>
</dbReference>
<comment type="subcellular location">
    <subcellularLocation>
        <location evidence="1">Membrane</location>
        <topology evidence="1">Multi-pass membrane protein</topology>
    </subcellularLocation>
</comment>
<feature type="domain" description="Neurotransmitter-gated ion-channel transmembrane" evidence="7">
    <location>
        <begin position="248"/>
        <end position="450"/>
    </location>
</feature>